<dbReference type="STRING" id="1965070.A0A3S3Q2C9"/>
<evidence type="ECO:0000313" key="3">
    <source>
        <dbReference type="Proteomes" id="UP000285301"/>
    </source>
</evidence>
<sequence>MKSTFGRRVSVCSGQLARRNARGVRLHFKILGRILSAETVATPVTGNWNIDTECCYWDNNQLQNNPFVNIIRIYFEYGSPKHETLAFEDFVPSRDLWDSPLAVPNYEPFASVLKRASQWVQQQSVNFLSCQSIDVPLHNNWSTNDKQIESKNMFFEKPTNDFVLKFIRIAHIISKNVSQNEKTNLLLNCKIFVPSKSATTGEYEDCLTVKRKMETWLTTTGARILSAETTVIKLSYATSSVAAAVDSMFTSLSSGAVGSHWITIYRIYIDGQYLEPPFRLLPPIVDLEANDDSSCTLS</sequence>
<dbReference type="EMBL" id="NCKU01001263">
    <property type="protein sequence ID" value="RWS12602.1"/>
    <property type="molecule type" value="Genomic_DNA"/>
</dbReference>
<dbReference type="Proteomes" id="UP000285301">
    <property type="component" value="Unassembled WGS sequence"/>
</dbReference>
<evidence type="ECO:0000313" key="1">
    <source>
        <dbReference type="EMBL" id="RWS11724.1"/>
    </source>
</evidence>
<dbReference type="EMBL" id="NCKU01001592">
    <property type="protein sequence ID" value="RWS11724.1"/>
    <property type="molecule type" value="Genomic_DNA"/>
</dbReference>
<evidence type="ECO:0000313" key="2">
    <source>
        <dbReference type="EMBL" id="RWS12602.1"/>
    </source>
</evidence>
<name>A0A3S3Q2C9_9ACAR</name>
<protein>
    <submittedName>
        <fullName evidence="2">Uncharacterized protein</fullName>
    </submittedName>
</protein>
<reference evidence="2 3" key="1">
    <citation type="journal article" date="2018" name="Gigascience">
        <title>Genomes of trombidid mites reveal novel predicted allergens and laterally-transferred genes associated with secondary metabolism.</title>
        <authorList>
            <person name="Dong X."/>
            <person name="Chaisiri K."/>
            <person name="Xia D."/>
            <person name="Armstrong S.D."/>
            <person name="Fang Y."/>
            <person name="Donnelly M.J."/>
            <person name="Kadowaki T."/>
            <person name="McGarry J.W."/>
            <person name="Darby A.C."/>
            <person name="Makepeace B.L."/>
        </authorList>
    </citation>
    <scope>NUCLEOTIDE SEQUENCE [LARGE SCALE GENOMIC DNA]</scope>
    <source>
        <strain evidence="2">UoL-WK</strain>
    </source>
</reference>
<reference evidence="2" key="2">
    <citation type="submission" date="2018-11" db="EMBL/GenBank/DDBJ databases">
        <title>Trombidioid mite genomics.</title>
        <authorList>
            <person name="Dong X."/>
        </authorList>
    </citation>
    <scope>NUCLEOTIDE SEQUENCE</scope>
    <source>
        <strain evidence="2">UoL-WK</strain>
    </source>
</reference>
<accession>A0A3S3Q2C9</accession>
<proteinExistence type="predicted"/>
<organism evidence="2 3">
    <name type="scientific">Dinothrombium tinctorium</name>
    <dbReference type="NCBI Taxonomy" id="1965070"/>
    <lineage>
        <taxon>Eukaryota</taxon>
        <taxon>Metazoa</taxon>
        <taxon>Ecdysozoa</taxon>
        <taxon>Arthropoda</taxon>
        <taxon>Chelicerata</taxon>
        <taxon>Arachnida</taxon>
        <taxon>Acari</taxon>
        <taxon>Acariformes</taxon>
        <taxon>Trombidiformes</taxon>
        <taxon>Prostigmata</taxon>
        <taxon>Anystina</taxon>
        <taxon>Parasitengona</taxon>
        <taxon>Trombidioidea</taxon>
        <taxon>Trombidiidae</taxon>
        <taxon>Dinothrombium</taxon>
    </lineage>
</organism>
<keyword evidence="3" id="KW-1185">Reference proteome</keyword>
<gene>
    <name evidence="1" type="ORF">B4U79_05092</name>
    <name evidence="2" type="ORF">B4U79_10304</name>
</gene>
<dbReference type="OrthoDB" id="6488593at2759"/>
<comment type="caution">
    <text evidence="2">The sequence shown here is derived from an EMBL/GenBank/DDBJ whole genome shotgun (WGS) entry which is preliminary data.</text>
</comment>
<dbReference type="AlphaFoldDB" id="A0A3S3Q2C9"/>